<dbReference type="InterPro" id="IPR000640">
    <property type="entry name" value="EFG_V-like"/>
</dbReference>
<dbReference type="InterPro" id="IPR035647">
    <property type="entry name" value="EFG_III/V"/>
</dbReference>
<keyword evidence="1" id="KW-0547">Nucleotide-binding</keyword>
<proteinExistence type="predicted"/>
<sequence>MAEAEGKHKKQSGGSGQYGVVQMRFEPAPEGVEFEFVNAIVGGVVPKEFIPAVEKGLKEALVHGVLAGYPMVNLKATLYDGKYHPVDSKEVAFKSAARLSYKAACAKANPTLIEPIYRYEIFVPNDYVGAISGDLSSRRGRMLGMNPVEGGTVVVAEAPLSEMFKYATDLRSMSQARGSFTSEFVRYEDVPANIAKKIIEQAKKEEEEEE</sequence>
<feature type="domain" description="Elongation factor EFG" evidence="3">
    <location>
        <begin position="111"/>
        <end position="198"/>
    </location>
</feature>
<dbReference type="CDD" id="cd03713">
    <property type="entry name" value="EFG_mtEFG_C"/>
    <property type="match status" value="1"/>
</dbReference>
<dbReference type="InterPro" id="IPR020568">
    <property type="entry name" value="Ribosomal_Su5_D2-typ_SF"/>
</dbReference>
<feature type="domain" description="Translation elongation factor EFG/EF2" evidence="4">
    <location>
        <begin position="1"/>
        <end position="109"/>
    </location>
</feature>
<dbReference type="CDD" id="cd01434">
    <property type="entry name" value="EFG_mtEFG1_IV"/>
    <property type="match status" value="1"/>
</dbReference>
<gene>
    <name evidence="5" type="primary">fusA_82</name>
    <name evidence="5" type="ORF">SDC9_163758</name>
</gene>
<dbReference type="SUPFAM" id="SSF54211">
    <property type="entry name" value="Ribosomal protein S5 domain 2-like"/>
    <property type="match status" value="1"/>
</dbReference>
<evidence type="ECO:0000259" key="4">
    <source>
        <dbReference type="SMART" id="SM00889"/>
    </source>
</evidence>
<dbReference type="GO" id="GO:0032790">
    <property type="term" value="P:ribosome disassembly"/>
    <property type="evidence" value="ECO:0007669"/>
    <property type="project" value="TreeGrafter"/>
</dbReference>
<dbReference type="PANTHER" id="PTHR43261:SF6">
    <property type="entry name" value="ELONGATION FACTOR G-LIKE PROTEIN"/>
    <property type="match status" value="1"/>
</dbReference>
<reference evidence="5" key="1">
    <citation type="submission" date="2019-08" db="EMBL/GenBank/DDBJ databases">
        <authorList>
            <person name="Kucharzyk K."/>
            <person name="Murdoch R.W."/>
            <person name="Higgins S."/>
            <person name="Loffler F."/>
        </authorList>
    </citation>
    <scope>NUCLEOTIDE SEQUENCE</scope>
</reference>
<dbReference type="EMBL" id="VSSQ01063368">
    <property type="protein sequence ID" value="MPN16418.1"/>
    <property type="molecule type" value="Genomic_DNA"/>
</dbReference>
<dbReference type="AlphaFoldDB" id="A0A645FPR6"/>
<evidence type="ECO:0000259" key="3">
    <source>
        <dbReference type="SMART" id="SM00838"/>
    </source>
</evidence>
<dbReference type="PANTHER" id="PTHR43261">
    <property type="entry name" value="TRANSLATION ELONGATION FACTOR G-RELATED"/>
    <property type="match status" value="1"/>
</dbReference>
<dbReference type="FunFam" id="3.30.70.240:FF:000001">
    <property type="entry name" value="Elongation factor G"/>
    <property type="match status" value="1"/>
</dbReference>
<evidence type="ECO:0000313" key="5">
    <source>
        <dbReference type="EMBL" id="MPN16418.1"/>
    </source>
</evidence>
<dbReference type="InterPro" id="IPR014721">
    <property type="entry name" value="Ribsml_uS5_D2-typ_fold_subgr"/>
</dbReference>
<dbReference type="SMART" id="SM00838">
    <property type="entry name" value="EFG_C"/>
    <property type="match status" value="1"/>
</dbReference>
<evidence type="ECO:0000256" key="1">
    <source>
        <dbReference type="ARBA" id="ARBA00022741"/>
    </source>
</evidence>
<name>A0A645FPR6_9ZZZZ</name>
<accession>A0A645FPR6</accession>
<dbReference type="Pfam" id="PF00679">
    <property type="entry name" value="EFG_C"/>
    <property type="match status" value="1"/>
</dbReference>
<evidence type="ECO:0000256" key="2">
    <source>
        <dbReference type="ARBA" id="ARBA00023134"/>
    </source>
</evidence>
<dbReference type="SMART" id="SM00889">
    <property type="entry name" value="EFG_IV"/>
    <property type="match status" value="1"/>
</dbReference>
<dbReference type="InterPro" id="IPR047872">
    <property type="entry name" value="EFG_IV"/>
</dbReference>
<comment type="caution">
    <text evidence="5">The sequence shown here is derived from an EMBL/GenBank/DDBJ whole genome shotgun (WGS) entry which is preliminary data.</text>
</comment>
<dbReference type="Gene3D" id="3.30.230.10">
    <property type="match status" value="1"/>
</dbReference>
<keyword evidence="5" id="KW-0251">Elongation factor</keyword>
<dbReference type="GO" id="GO:0003746">
    <property type="term" value="F:translation elongation factor activity"/>
    <property type="evidence" value="ECO:0007669"/>
    <property type="project" value="UniProtKB-KW"/>
</dbReference>
<dbReference type="SUPFAM" id="SSF54980">
    <property type="entry name" value="EF-G C-terminal domain-like"/>
    <property type="match status" value="1"/>
</dbReference>
<dbReference type="Gene3D" id="3.30.70.240">
    <property type="match status" value="1"/>
</dbReference>
<dbReference type="FunFam" id="3.30.230.10:FF:000003">
    <property type="entry name" value="Elongation factor G"/>
    <property type="match status" value="1"/>
</dbReference>
<dbReference type="InterPro" id="IPR005517">
    <property type="entry name" value="Transl_elong_EFG/EF2_IV"/>
</dbReference>
<dbReference type="InterPro" id="IPR035649">
    <property type="entry name" value="EFG_V"/>
</dbReference>
<dbReference type="Pfam" id="PF03764">
    <property type="entry name" value="EFG_IV"/>
    <property type="match status" value="1"/>
</dbReference>
<dbReference type="GO" id="GO:0005525">
    <property type="term" value="F:GTP binding"/>
    <property type="evidence" value="ECO:0007669"/>
    <property type="project" value="UniProtKB-KW"/>
</dbReference>
<keyword evidence="5" id="KW-0648">Protein biosynthesis</keyword>
<organism evidence="5">
    <name type="scientific">bioreactor metagenome</name>
    <dbReference type="NCBI Taxonomy" id="1076179"/>
    <lineage>
        <taxon>unclassified sequences</taxon>
        <taxon>metagenomes</taxon>
        <taxon>ecological metagenomes</taxon>
    </lineage>
</organism>
<keyword evidence="2" id="KW-0342">GTP-binding</keyword>
<protein>
    <submittedName>
        <fullName evidence="5">Elongation factor G</fullName>
    </submittedName>
</protein>